<dbReference type="OrthoDB" id="8082651at2"/>
<proteinExistence type="predicted"/>
<name>A0A0X3VQS1_9ACTN</name>
<evidence type="ECO:0000256" key="1">
    <source>
        <dbReference type="SAM" id="Phobius"/>
    </source>
</evidence>
<dbReference type="AlphaFoldDB" id="A0A0X3VQS1"/>
<accession>A0A0X3VQS1</accession>
<feature type="transmembrane region" description="Helical" evidence="1">
    <location>
        <begin position="129"/>
        <end position="153"/>
    </location>
</feature>
<feature type="transmembrane region" description="Helical" evidence="1">
    <location>
        <begin position="57"/>
        <end position="76"/>
    </location>
</feature>
<reference evidence="3" key="1">
    <citation type="submission" date="2015-10" db="EMBL/GenBank/DDBJ databases">
        <authorList>
            <person name="Ju K.-S."/>
            <person name="Doroghazi J.R."/>
            <person name="Metcalf W.W."/>
        </authorList>
    </citation>
    <scope>NUCLEOTIDE SEQUENCE [LARGE SCALE GENOMIC DNA]</scope>
    <source>
        <strain evidence="3">NRRL 3151</strain>
    </source>
</reference>
<dbReference type="Proteomes" id="UP000053923">
    <property type="component" value="Unassembled WGS sequence"/>
</dbReference>
<protein>
    <recommendedName>
        <fullName evidence="4">DUF2269 domain-containing protein</fullName>
    </recommendedName>
</protein>
<keyword evidence="1" id="KW-0812">Transmembrane</keyword>
<evidence type="ECO:0008006" key="4">
    <source>
        <dbReference type="Google" id="ProtNLM"/>
    </source>
</evidence>
<organism evidence="2 3">
    <name type="scientific">Streptomyces regalis</name>
    <dbReference type="NCBI Taxonomy" id="68262"/>
    <lineage>
        <taxon>Bacteria</taxon>
        <taxon>Bacillati</taxon>
        <taxon>Actinomycetota</taxon>
        <taxon>Actinomycetes</taxon>
        <taxon>Kitasatosporales</taxon>
        <taxon>Streptomycetaceae</taxon>
        <taxon>Streptomyces</taxon>
    </lineage>
</organism>
<feature type="transmembrane region" description="Helical" evidence="1">
    <location>
        <begin position="12"/>
        <end position="37"/>
    </location>
</feature>
<keyword evidence="1" id="KW-0472">Membrane</keyword>
<dbReference type="EMBL" id="LLZG01000001">
    <property type="protein sequence ID" value="KUL46988.1"/>
    <property type="molecule type" value="Genomic_DNA"/>
</dbReference>
<feature type="transmembrane region" description="Helical" evidence="1">
    <location>
        <begin position="88"/>
        <end position="109"/>
    </location>
</feature>
<gene>
    <name evidence="2" type="ORF">ADL12_00660</name>
</gene>
<keyword evidence="3" id="KW-1185">Reference proteome</keyword>
<dbReference type="RefSeq" id="WP_062697260.1">
    <property type="nucleotide sequence ID" value="NZ_LLZG01000001.1"/>
</dbReference>
<comment type="caution">
    <text evidence="2">The sequence shown here is derived from an EMBL/GenBank/DDBJ whole genome shotgun (WGS) entry which is preliminary data.</text>
</comment>
<sequence length="188" mass="20001">MAMPAGVRKLALTAHVVSSVGWLGSVAAFLVLALVGLNGEDPQRVRGACLAMEMTGWYVIVPLAFAALLTGLIQSLGTTWGLFRHYWVLAKLILTALATFLLLLHMRVADQVADAAARTDLSGSDLSGMRVQLVVDAAAAVVVLLATTALSIYKPRGITPYGWRVQQAHRTDRPGSRAGLDTEAQAHT</sequence>
<evidence type="ECO:0000313" key="3">
    <source>
        <dbReference type="Proteomes" id="UP000053923"/>
    </source>
</evidence>
<keyword evidence="1" id="KW-1133">Transmembrane helix</keyword>
<evidence type="ECO:0000313" key="2">
    <source>
        <dbReference type="EMBL" id="KUL46988.1"/>
    </source>
</evidence>